<keyword evidence="1" id="KW-0812">Transmembrane</keyword>
<feature type="transmembrane region" description="Helical" evidence="1">
    <location>
        <begin position="75"/>
        <end position="93"/>
    </location>
</feature>
<proteinExistence type="predicted"/>
<gene>
    <name evidence="2" type="ORF">IDM48_04185</name>
</gene>
<dbReference type="RefSeq" id="WP_141669414.1">
    <property type="nucleotide sequence ID" value="NZ_BAAAHX010000004.1"/>
</dbReference>
<accession>A0A7H2BLR1</accession>
<name>A0A7H2BLR1_9MICC</name>
<feature type="transmembrane region" description="Helical" evidence="1">
    <location>
        <begin position="99"/>
        <end position="123"/>
    </location>
</feature>
<sequence length="136" mass="13966">MASLQAPGSIKVAAGVGFLEALAIAGYSVIMIISAGASETGMGRIIALAIFFLVIAAVIAFSACKLLAGKPSARSMLLVWQLFAVILGVQTVVGGQLFIGLLAVFLGGLAIMMLFSSSVNAFFEAHSSGRSLDRDL</sequence>
<keyword evidence="1" id="KW-1133">Transmembrane helix</keyword>
<organism evidence="2 3">
    <name type="scientific">Rothia amarae</name>
    <dbReference type="NCBI Taxonomy" id="169480"/>
    <lineage>
        <taxon>Bacteria</taxon>
        <taxon>Bacillati</taxon>
        <taxon>Actinomycetota</taxon>
        <taxon>Actinomycetes</taxon>
        <taxon>Micrococcales</taxon>
        <taxon>Micrococcaceae</taxon>
        <taxon>Rothia</taxon>
    </lineage>
</organism>
<feature type="transmembrane region" description="Helical" evidence="1">
    <location>
        <begin position="45"/>
        <end position="68"/>
    </location>
</feature>
<protein>
    <submittedName>
        <fullName evidence="2">Uncharacterized protein</fullName>
    </submittedName>
</protein>
<dbReference type="AlphaFoldDB" id="A0A7H2BLR1"/>
<dbReference type="Proteomes" id="UP000516421">
    <property type="component" value="Chromosome"/>
</dbReference>
<feature type="transmembrane region" description="Helical" evidence="1">
    <location>
        <begin position="12"/>
        <end position="33"/>
    </location>
</feature>
<dbReference type="KEGG" id="rama:IDM48_04185"/>
<dbReference type="EMBL" id="CP061538">
    <property type="protein sequence ID" value="QNV40607.1"/>
    <property type="molecule type" value="Genomic_DNA"/>
</dbReference>
<keyword evidence="3" id="KW-1185">Reference proteome</keyword>
<evidence type="ECO:0000313" key="2">
    <source>
        <dbReference type="EMBL" id="QNV40607.1"/>
    </source>
</evidence>
<reference evidence="2 3" key="1">
    <citation type="submission" date="2020-09" db="EMBL/GenBank/DDBJ databases">
        <title>Investigation of environmental microbe.</title>
        <authorList>
            <person name="Ou Y."/>
            <person name="Kang Q."/>
        </authorList>
    </citation>
    <scope>NUCLEOTIDE SEQUENCE [LARGE SCALE GENOMIC DNA]</scope>
    <source>
        <strain evidence="2 3">KJZ-9</strain>
    </source>
</reference>
<keyword evidence="1" id="KW-0472">Membrane</keyword>
<evidence type="ECO:0000256" key="1">
    <source>
        <dbReference type="SAM" id="Phobius"/>
    </source>
</evidence>
<evidence type="ECO:0000313" key="3">
    <source>
        <dbReference type="Proteomes" id="UP000516421"/>
    </source>
</evidence>